<dbReference type="VEuPathDB" id="FungiDB:I7I53_01764"/>
<dbReference type="Proteomes" id="UP000663419">
    <property type="component" value="Chromosome 3"/>
</dbReference>
<accession>A0A8A1LP93</accession>
<feature type="region of interest" description="Disordered" evidence="1">
    <location>
        <begin position="1"/>
        <end position="23"/>
    </location>
</feature>
<evidence type="ECO:0000313" key="2">
    <source>
        <dbReference type="EMBL" id="QSS54264.1"/>
    </source>
</evidence>
<proteinExistence type="predicted"/>
<protein>
    <submittedName>
        <fullName evidence="2">Uncharacterized protein</fullName>
    </submittedName>
</protein>
<gene>
    <name evidence="2" type="ORF">I7I53_01764</name>
</gene>
<organism evidence="2 3">
    <name type="scientific">Ajellomyces capsulatus (strain H88)</name>
    <name type="common">Darling's disease fungus</name>
    <name type="synonym">Histoplasma capsulatum</name>
    <dbReference type="NCBI Taxonomy" id="544711"/>
    <lineage>
        <taxon>Eukaryota</taxon>
        <taxon>Fungi</taxon>
        <taxon>Dikarya</taxon>
        <taxon>Ascomycota</taxon>
        <taxon>Pezizomycotina</taxon>
        <taxon>Eurotiomycetes</taxon>
        <taxon>Eurotiomycetidae</taxon>
        <taxon>Onygenales</taxon>
        <taxon>Ajellomycetaceae</taxon>
        <taxon>Histoplasma</taxon>
    </lineage>
</organism>
<dbReference type="AlphaFoldDB" id="A0A8A1LP93"/>
<feature type="compositionally biased region" description="Low complexity" evidence="1">
    <location>
        <begin position="1"/>
        <end position="12"/>
    </location>
</feature>
<sequence>MGRNCPCNNSSPRRPRKSPSACFGKNHAMQHACERSPVGSRSHITS</sequence>
<reference evidence="2" key="1">
    <citation type="submission" date="2021-01" db="EMBL/GenBank/DDBJ databases">
        <title>Chromosome-level genome assembly of a human fungal pathogen reveals clustering of transcriptionally co-regulated genes.</title>
        <authorList>
            <person name="Voorhies M."/>
            <person name="Cohen S."/>
            <person name="Shea T.P."/>
            <person name="Petrus S."/>
            <person name="Munoz J.F."/>
            <person name="Poplawski S."/>
            <person name="Goldman W.E."/>
            <person name="Michael T."/>
            <person name="Cuomo C.A."/>
            <person name="Sil A."/>
            <person name="Beyhan S."/>
        </authorList>
    </citation>
    <scope>NUCLEOTIDE SEQUENCE</scope>
    <source>
        <strain evidence="2">H88</strain>
    </source>
</reference>
<evidence type="ECO:0000313" key="3">
    <source>
        <dbReference type="Proteomes" id="UP000663419"/>
    </source>
</evidence>
<dbReference type="EMBL" id="CP069104">
    <property type="protein sequence ID" value="QSS54264.1"/>
    <property type="molecule type" value="Genomic_DNA"/>
</dbReference>
<evidence type="ECO:0000256" key="1">
    <source>
        <dbReference type="SAM" id="MobiDB-lite"/>
    </source>
</evidence>
<name>A0A8A1LP93_AJEC8</name>